<dbReference type="PROSITE" id="PS01124">
    <property type="entry name" value="HTH_ARAC_FAMILY_2"/>
    <property type="match status" value="1"/>
</dbReference>
<dbReference type="GO" id="GO:0043565">
    <property type="term" value="F:sequence-specific DNA binding"/>
    <property type="evidence" value="ECO:0007669"/>
    <property type="project" value="InterPro"/>
</dbReference>
<dbReference type="SUPFAM" id="SSF47384">
    <property type="entry name" value="Homodimeric domain of signal transducing histidine kinase"/>
    <property type="match status" value="1"/>
</dbReference>
<evidence type="ECO:0000256" key="7">
    <source>
        <dbReference type="ARBA" id="ARBA00022840"/>
    </source>
</evidence>
<comment type="catalytic activity">
    <reaction evidence="1">
        <text>ATP + protein L-histidine = ADP + protein N-phospho-L-histidine.</text>
        <dbReference type="EC" id="2.7.13.3"/>
    </reaction>
</comment>
<dbReference type="OrthoDB" id="1522078at2"/>
<evidence type="ECO:0000256" key="11">
    <source>
        <dbReference type="ARBA" id="ARBA00023163"/>
    </source>
</evidence>
<dbReference type="CDD" id="cd00082">
    <property type="entry name" value="HisKA"/>
    <property type="match status" value="1"/>
</dbReference>
<keyword evidence="9" id="KW-0805">Transcription regulation</keyword>
<dbReference type="SUPFAM" id="SSF63829">
    <property type="entry name" value="Calcium-dependent phosphotriesterase"/>
    <property type="match status" value="2"/>
</dbReference>
<dbReference type="InterPro" id="IPR003661">
    <property type="entry name" value="HisK_dim/P_dom"/>
</dbReference>
<feature type="domain" description="HTH araC/xylS-type" evidence="14">
    <location>
        <begin position="1271"/>
        <end position="1370"/>
    </location>
</feature>
<dbReference type="SMART" id="SM00448">
    <property type="entry name" value="REC"/>
    <property type="match status" value="1"/>
</dbReference>
<dbReference type="Gene3D" id="3.40.50.2300">
    <property type="match status" value="1"/>
</dbReference>
<dbReference type="SUPFAM" id="SSF101898">
    <property type="entry name" value="NHL repeat"/>
    <property type="match status" value="1"/>
</dbReference>
<feature type="domain" description="Histidine kinase" evidence="15">
    <location>
        <begin position="862"/>
        <end position="1081"/>
    </location>
</feature>
<evidence type="ECO:0000259" key="15">
    <source>
        <dbReference type="PROSITE" id="PS50109"/>
    </source>
</evidence>
<dbReference type="InterPro" id="IPR005467">
    <property type="entry name" value="His_kinase_dom"/>
</dbReference>
<dbReference type="InterPro" id="IPR003594">
    <property type="entry name" value="HATPase_dom"/>
</dbReference>
<dbReference type="Proteomes" id="UP000540519">
    <property type="component" value="Unassembled WGS sequence"/>
</dbReference>
<dbReference type="PROSITE" id="PS00041">
    <property type="entry name" value="HTH_ARAC_FAMILY_1"/>
    <property type="match status" value="1"/>
</dbReference>
<dbReference type="FunFam" id="3.30.565.10:FF:000037">
    <property type="entry name" value="Hybrid sensor histidine kinase/response regulator"/>
    <property type="match status" value="1"/>
</dbReference>
<keyword evidence="7" id="KW-0067">ATP-binding</keyword>
<dbReference type="PANTHER" id="PTHR43547:SF2">
    <property type="entry name" value="HYBRID SIGNAL TRANSDUCTION HISTIDINE KINASE C"/>
    <property type="match status" value="1"/>
</dbReference>
<dbReference type="Pfam" id="PF00512">
    <property type="entry name" value="HisKA"/>
    <property type="match status" value="1"/>
</dbReference>
<dbReference type="InterPro" id="IPR018062">
    <property type="entry name" value="HTH_AraC-typ_CS"/>
</dbReference>
<dbReference type="InterPro" id="IPR036890">
    <property type="entry name" value="HATPase_C_sf"/>
</dbReference>
<dbReference type="PRINTS" id="PR00344">
    <property type="entry name" value="BCTRLSENSOR"/>
</dbReference>
<dbReference type="InterPro" id="IPR011123">
    <property type="entry name" value="Y_Y_Y"/>
</dbReference>
<dbReference type="Gene3D" id="1.10.10.60">
    <property type="entry name" value="Homeodomain-like"/>
    <property type="match status" value="1"/>
</dbReference>
<dbReference type="EMBL" id="RCNR01000003">
    <property type="protein sequence ID" value="MUH34669.1"/>
    <property type="molecule type" value="Genomic_DNA"/>
</dbReference>
<keyword evidence="11" id="KW-0804">Transcription</keyword>
<dbReference type="GO" id="GO:0003700">
    <property type="term" value="F:DNA-binding transcription factor activity"/>
    <property type="evidence" value="ECO:0007669"/>
    <property type="project" value="InterPro"/>
</dbReference>
<dbReference type="InterPro" id="IPR011006">
    <property type="entry name" value="CheY-like_superfamily"/>
</dbReference>
<dbReference type="Gene3D" id="1.10.287.130">
    <property type="match status" value="1"/>
</dbReference>
<dbReference type="InterPro" id="IPR013783">
    <property type="entry name" value="Ig-like_fold"/>
</dbReference>
<proteinExistence type="predicted"/>
<evidence type="ECO:0000256" key="6">
    <source>
        <dbReference type="ARBA" id="ARBA00022777"/>
    </source>
</evidence>
<dbReference type="InterPro" id="IPR001789">
    <property type="entry name" value="Sig_transdc_resp-reg_receiver"/>
</dbReference>
<organism evidence="17 18">
    <name type="scientific">Zobellia amurskyensis</name>
    <dbReference type="NCBI Taxonomy" id="248905"/>
    <lineage>
        <taxon>Bacteria</taxon>
        <taxon>Pseudomonadati</taxon>
        <taxon>Bacteroidota</taxon>
        <taxon>Flavobacteriia</taxon>
        <taxon>Flavobacteriales</taxon>
        <taxon>Flavobacteriaceae</taxon>
        <taxon>Zobellia</taxon>
    </lineage>
</organism>
<evidence type="ECO:0000259" key="14">
    <source>
        <dbReference type="PROSITE" id="PS01124"/>
    </source>
</evidence>
<keyword evidence="3 12" id="KW-0597">Phosphoprotein</keyword>
<dbReference type="Pfam" id="PF07495">
    <property type="entry name" value="Y_Y_Y"/>
    <property type="match status" value="1"/>
</dbReference>
<evidence type="ECO:0000259" key="16">
    <source>
        <dbReference type="PROSITE" id="PS50110"/>
    </source>
</evidence>
<evidence type="ECO:0000256" key="5">
    <source>
        <dbReference type="ARBA" id="ARBA00022741"/>
    </source>
</evidence>
<dbReference type="PANTHER" id="PTHR43547">
    <property type="entry name" value="TWO-COMPONENT HISTIDINE KINASE"/>
    <property type="match status" value="1"/>
</dbReference>
<gene>
    <name evidence="17" type="ORF">D9O36_02340</name>
</gene>
<dbReference type="InterPro" id="IPR011110">
    <property type="entry name" value="Reg_prop"/>
</dbReference>
<evidence type="ECO:0000256" key="9">
    <source>
        <dbReference type="ARBA" id="ARBA00023015"/>
    </source>
</evidence>
<keyword evidence="13" id="KW-0732">Signal</keyword>
<dbReference type="GO" id="GO:0000155">
    <property type="term" value="F:phosphorelay sensor kinase activity"/>
    <property type="evidence" value="ECO:0007669"/>
    <property type="project" value="InterPro"/>
</dbReference>
<keyword evidence="18" id="KW-1185">Reference proteome</keyword>
<dbReference type="Gene3D" id="2.130.10.10">
    <property type="entry name" value="YVTN repeat-like/Quinoprotein amine dehydrogenase"/>
    <property type="match status" value="2"/>
</dbReference>
<dbReference type="InterPro" id="IPR009057">
    <property type="entry name" value="Homeodomain-like_sf"/>
</dbReference>
<evidence type="ECO:0000256" key="3">
    <source>
        <dbReference type="ARBA" id="ARBA00022553"/>
    </source>
</evidence>
<dbReference type="PROSITE" id="PS50109">
    <property type="entry name" value="HIS_KIN"/>
    <property type="match status" value="1"/>
</dbReference>
<dbReference type="Gene3D" id="3.30.565.10">
    <property type="entry name" value="Histidine kinase-like ATPase, C-terminal domain"/>
    <property type="match status" value="1"/>
</dbReference>
<feature type="signal peptide" evidence="13">
    <location>
        <begin position="1"/>
        <end position="21"/>
    </location>
</feature>
<evidence type="ECO:0000256" key="2">
    <source>
        <dbReference type="ARBA" id="ARBA00012438"/>
    </source>
</evidence>
<dbReference type="Pfam" id="PF12833">
    <property type="entry name" value="HTH_18"/>
    <property type="match status" value="1"/>
</dbReference>
<evidence type="ECO:0000313" key="18">
    <source>
        <dbReference type="Proteomes" id="UP000540519"/>
    </source>
</evidence>
<sequence length="1372" mass="156008">MGKRLLFYICFIIILSWQVTAQDEKQNLDFYKIKDGISQVGVHTIAQDNNGFIWIGTHGAGVYRYDGMDYVSYRPKDINHKTLNSSFVYCTFLDKRNRLWAGTNIGLALYDRENDEFRHIPLVSKENLEYGNVGIISLQGDGKGNLFMGTGEQGVYVMDLDTLTIEELSFNNPNTDTYLAVNEIKITDSGVIYAATSGGLLEVDPRNKRVDFALFRDGNEARTIAAGIQSLFIDSDNTIWAGSISNGVYRVQLPSNSQTPTVENFKVTSNNIFAIVETPYDEILLGTENDGLYNLNKNGEIIHHYLFDKNDEKSILSNSVWSLYVDEDERIWMGFYNRGVVVHDKFHNKFSEIQSIYNKSNSLQISSVTSIIGDDEGKLWIGMDGGGIDVLDKSTNHFIHINTGVRSEYTGLTSDYIQSLFIDSHQNIWVGSWDKGLFFLKKGTKKFINYKFPIVRNRKGSSAIMTFAEDATGKVWIGTFNQGLYSFQLYDKKETHINSSSFEFHDLAGEYINKVEVDAQNTIWVATTNGLFKLEKEEDRSYKTVYMNDYISADKTISLTYYDIVSLYAADDNILWAGTRGIGLLRFDTQDNSATWYNNSNGLSMPNIIGIVGDSNGNLWLDGNSGLILFDVEANEFTKFTKNDGLVSNDYNKNAVYKDNDGKLYFGGTEGIDYFNPNNINILETPPQVYLKNLKLFNETVQPLAKESPLEKVLSQTDSITLNSKQSVFTIEYSGINYTRAEENQYAYYLDGYETDWNFVDKVRSATYTNLDAGHYIFKVKAANSDGVWSKTPKSLYIEVLPPWWKSNWAMLVYVLIVLALLGLLRQFEKKRIIDKQQVENERQKRVREEELHKERIQFFTNVAHEFSSPLTLILNPIKDIISDTDNSFSNRLKVKHATIYKNTERLIRLINELLDFSKLESDKIKIHASNLNVVPFVKGVVDHFKEEAFSNHIDLKVNSNKDVIRIWADEGMLEKIIFNLLSNAFKVTPEGGTVLINVEQKENHVEFSVSDTGPGLKKGEQDKLFERFYQAEPFKKGFYNGTGIGLELVHNFVKLHSGNVEVNSELNMGTTFTVSLPLGNEHFKASEILKENNRSSSFKQELIKSSFVPEENTPALSNKTAKTLLIVEDDAELRNYLRTEFKSQYKILIAKNGKEGLRIALEMLPDVIMTDVVMPEMNGYDFCEAIRTDIKTSHIPIMMITAKSKVDNRISGIEKGADVYLEKPFDMKLVQQHLKQLIHSREVIYKKYFKSMGEIQADTNITSLDKAFVEKAVNYIHENITNPNLGVESLASHLNLSRSQLYRKVKGLTNQTANEFIRNQRLQIAKKLLENGNTDIADVCNNVGISSTTYFSQRFKDYFGVAPSEVKSNKV</sequence>
<name>A0A7X3CZV8_9FLAO</name>
<evidence type="ECO:0000256" key="8">
    <source>
        <dbReference type="ARBA" id="ARBA00023012"/>
    </source>
</evidence>
<dbReference type="SMART" id="SM00387">
    <property type="entry name" value="HATPase_c"/>
    <property type="match status" value="1"/>
</dbReference>
<evidence type="ECO:0000256" key="10">
    <source>
        <dbReference type="ARBA" id="ARBA00023125"/>
    </source>
</evidence>
<dbReference type="Pfam" id="PF07494">
    <property type="entry name" value="Reg_prop"/>
    <property type="match status" value="2"/>
</dbReference>
<dbReference type="Pfam" id="PF00072">
    <property type="entry name" value="Response_reg"/>
    <property type="match status" value="1"/>
</dbReference>
<dbReference type="SMART" id="SM00342">
    <property type="entry name" value="HTH_ARAC"/>
    <property type="match status" value="1"/>
</dbReference>
<protein>
    <recommendedName>
        <fullName evidence="2">histidine kinase</fullName>
        <ecNumber evidence="2">2.7.13.3</ecNumber>
    </recommendedName>
</protein>
<keyword evidence="10" id="KW-0238">DNA-binding</keyword>
<dbReference type="SUPFAM" id="SSF55874">
    <property type="entry name" value="ATPase domain of HSP90 chaperone/DNA topoisomerase II/histidine kinase"/>
    <property type="match status" value="1"/>
</dbReference>
<keyword evidence="4" id="KW-0808">Transferase</keyword>
<keyword evidence="6 17" id="KW-0418">Kinase</keyword>
<evidence type="ECO:0000256" key="1">
    <source>
        <dbReference type="ARBA" id="ARBA00000085"/>
    </source>
</evidence>
<evidence type="ECO:0000256" key="12">
    <source>
        <dbReference type="PROSITE-ProRule" id="PRU00169"/>
    </source>
</evidence>
<dbReference type="InterPro" id="IPR015943">
    <property type="entry name" value="WD40/YVTN_repeat-like_dom_sf"/>
</dbReference>
<dbReference type="EC" id="2.7.13.3" evidence="2"/>
<reference evidence="17 18" key="1">
    <citation type="journal article" date="2019" name="Mar. Drugs">
        <title>Comparative Genomics and CAZyme Genome Repertoires of Marine Zobellia amurskyensis KMM 3526(T) and Zobellia laminariae KMM 3676(T).</title>
        <authorList>
            <person name="Chernysheva N."/>
            <person name="Bystritskaya E."/>
            <person name="Stenkova A."/>
            <person name="Golovkin I."/>
            <person name="Nedashkovskaya O."/>
            <person name="Isaeva M."/>
        </authorList>
    </citation>
    <scope>NUCLEOTIDE SEQUENCE [LARGE SCALE GENOMIC DNA]</scope>
    <source>
        <strain evidence="17 18">KMM 3526</strain>
    </source>
</reference>
<evidence type="ECO:0000256" key="4">
    <source>
        <dbReference type="ARBA" id="ARBA00022679"/>
    </source>
</evidence>
<dbReference type="SUPFAM" id="SSF46689">
    <property type="entry name" value="Homeodomain-like"/>
    <property type="match status" value="1"/>
</dbReference>
<keyword evidence="5" id="KW-0547">Nucleotide-binding</keyword>
<dbReference type="Gene3D" id="2.60.40.10">
    <property type="entry name" value="Immunoglobulins"/>
    <property type="match status" value="1"/>
</dbReference>
<dbReference type="SUPFAM" id="SSF52172">
    <property type="entry name" value="CheY-like"/>
    <property type="match status" value="1"/>
</dbReference>
<keyword evidence="8" id="KW-0902">Two-component regulatory system</keyword>
<comment type="caution">
    <text evidence="17">The sequence shown here is derived from an EMBL/GenBank/DDBJ whole genome shotgun (WGS) entry which is preliminary data.</text>
</comment>
<dbReference type="InterPro" id="IPR018060">
    <property type="entry name" value="HTH_AraC"/>
</dbReference>
<accession>A0A7X3CZV8</accession>
<dbReference type="GO" id="GO:0005524">
    <property type="term" value="F:ATP binding"/>
    <property type="evidence" value="ECO:0007669"/>
    <property type="project" value="UniProtKB-KW"/>
</dbReference>
<evidence type="ECO:0000313" key="17">
    <source>
        <dbReference type="EMBL" id="MUH34669.1"/>
    </source>
</evidence>
<dbReference type="InterPro" id="IPR004358">
    <property type="entry name" value="Sig_transdc_His_kin-like_C"/>
</dbReference>
<feature type="chain" id="PRO_5031179318" description="histidine kinase" evidence="13">
    <location>
        <begin position="22"/>
        <end position="1372"/>
    </location>
</feature>
<feature type="domain" description="Response regulatory" evidence="16">
    <location>
        <begin position="1124"/>
        <end position="1239"/>
    </location>
</feature>
<evidence type="ECO:0000256" key="13">
    <source>
        <dbReference type="SAM" id="SignalP"/>
    </source>
</evidence>
<dbReference type="FunFam" id="2.60.40.10:FF:000791">
    <property type="entry name" value="Two-component system sensor histidine kinase/response regulator"/>
    <property type="match status" value="1"/>
</dbReference>
<dbReference type="Pfam" id="PF02518">
    <property type="entry name" value="HATPase_c"/>
    <property type="match status" value="1"/>
</dbReference>
<dbReference type="InterPro" id="IPR036097">
    <property type="entry name" value="HisK_dim/P_sf"/>
</dbReference>
<dbReference type="SMART" id="SM00388">
    <property type="entry name" value="HisKA"/>
    <property type="match status" value="1"/>
</dbReference>
<feature type="modified residue" description="4-aspartylphosphate" evidence="12">
    <location>
        <position position="1172"/>
    </location>
</feature>
<dbReference type="PROSITE" id="PS50110">
    <property type="entry name" value="RESPONSE_REGULATORY"/>
    <property type="match status" value="1"/>
</dbReference>